<reference evidence="3 4" key="1">
    <citation type="submission" date="2020-08" db="EMBL/GenBank/DDBJ databases">
        <title>Genomic Encyclopedia of Type Strains, Phase IV (KMG-IV): sequencing the most valuable type-strain genomes for metagenomic binning, comparative biology and taxonomic classification.</title>
        <authorList>
            <person name="Goeker M."/>
        </authorList>
    </citation>
    <scope>NUCLEOTIDE SEQUENCE [LARGE SCALE GENOMIC DNA]</scope>
    <source>
        <strain evidence="3 4">DSM 14552</strain>
    </source>
</reference>
<evidence type="ECO:0000313" key="3">
    <source>
        <dbReference type="EMBL" id="MBB3859814.1"/>
    </source>
</evidence>
<name>A0A7W5ZWK9_9SPHN</name>
<accession>A0A7W5ZWK9</accession>
<dbReference type="EMBL" id="JACICY010000002">
    <property type="protein sequence ID" value="MBB3859814.1"/>
    <property type="molecule type" value="Genomic_DNA"/>
</dbReference>
<comment type="caution">
    <text evidence="3">The sequence shown here is derived from an EMBL/GenBank/DDBJ whole genome shotgun (WGS) entry which is preliminary data.</text>
</comment>
<dbReference type="AlphaFoldDB" id="A0A7W5ZWK9"/>
<dbReference type="PANTHER" id="PTHR13420">
    <property type="entry name" value="UPF0235 PROTEIN C15ORF40"/>
    <property type="match status" value="1"/>
</dbReference>
<dbReference type="Proteomes" id="UP000562395">
    <property type="component" value="Unassembled WGS sequence"/>
</dbReference>
<dbReference type="InterPro" id="IPR003746">
    <property type="entry name" value="DUF167"/>
</dbReference>
<dbReference type="GO" id="GO:0005737">
    <property type="term" value="C:cytoplasm"/>
    <property type="evidence" value="ECO:0007669"/>
    <property type="project" value="TreeGrafter"/>
</dbReference>
<dbReference type="RefSeq" id="WP_183612094.1">
    <property type="nucleotide sequence ID" value="NZ_JACICY010000002.1"/>
</dbReference>
<dbReference type="HAMAP" id="MF_00634">
    <property type="entry name" value="UPF0235"/>
    <property type="match status" value="1"/>
</dbReference>
<dbReference type="Pfam" id="PF02594">
    <property type="entry name" value="DUF167"/>
    <property type="match status" value="1"/>
</dbReference>
<keyword evidence="4" id="KW-1185">Reference proteome</keyword>
<protein>
    <recommendedName>
        <fullName evidence="2">UPF0235 protein GGQ88_001075</fullName>
    </recommendedName>
</protein>
<dbReference type="PANTHER" id="PTHR13420:SF7">
    <property type="entry name" value="UPF0235 PROTEIN C15ORF40"/>
    <property type="match status" value="1"/>
</dbReference>
<sequence>MARPKPDYPSAGALRALADSDGRLAVRVTPGARSESIEIADGKVLVKVRTKPEDGKATSAVRDLLAQALDVAPSQVEMLRGATSREKLFRIPPEA</sequence>
<dbReference type="InterPro" id="IPR036591">
    <property type="entry name" value="YggU-like_sf"/>
</dbReference>
<dbReference type="NCBIfam" id="TIGR00251">
    <property type="entry name" value="DUF167 family protein"/>
    <property type="match status" value="1"/>
</dbReference>
<comment type="similarity">
    <text evidence="1 2">Belongs to the UPF0235 family.</text>
</comment>
<evidence type="ECO:0000256" key="1">
    <source>
        <dbReference type="ARBA" id="ARBA00010364"/>
    </source>
</evidence>
<evidence type="ECO:0000256" key="2">
    <source>
        <dbReference type="HAMAP-Rule" id="MF_00634"/>
    </source>
</evidence>
<dbReference type="SUPFAM" id="SSF69786">
    <property type="entry name" value="YggU-like"/>
    <property type="match status" value="1"/>
</dbReference>
<proteinExistence type="inferred from homology"/>
<gene>
    <name evidence="3" type="ORF">GGQ88_001075</name>
</gene>
<dbReference type="Gene3D" id="3.30.1200.10">
    <property type="entry name" value="YggU-like"/>
    <property type="match status" value="1"/>
</dbReference>
<organism evidence="3 4">
    <name type="scientific">Novosphingobium hassiacum</name>
    <dbReference type="NCBI Taxonomy" id="173676"/>
    <lineage>
        <taxon>Bacteria</taxon>
        <taxon>Pseudomonadati</taxon>
        <taxon>Pseudomonadota</taxon>
        <taxon>Alphaproteobacteria</taxon>
        <taxon>Sphingomonadales</taxon>
        <taxon>Sphingomonadaceae</taxon>
        <taxon>Novosphingobium</taxon>
    </lineage>
</organism>
<dbReference type="SMART" id="SM01152">
    <property type="entry name" value="DUF167"/>
    <property type="match status" value="1"/>
</dbReference>
<evidence type="ECO:0000313" key="4">
    <source>
        <dbReference type="Proteomes" id="UP000562395"/>
    </source>
</evidence>